<dbReference type="Gene3D" id="1.10.150.190">
    <property type="entry name" value="Translation initiation factor 2, subunit 1, domain 2"/>
    <property type="match status" value="1"/>
</dbReference>
<dbReference type="PROSITE" id="PS50126">
    <property type="entry name" value="S1"/>
    <property type="match status" value="1"/>
</dbReference>
<evidence type="ECO:0000313" key="5">
    <source>
        <dbReference type="EMBL" id="RLG70396.1"/>
    </source>
</evidence>
<dbReference type="GO" id="GO:0043022">
    <property type="term" value="F:ribosome binding"/>
    <property type="evidence" value="ECO:0007669"/>
    <property type="project" value="TreeGrafter"/>
</dbReference>
<dbReference type="SUPFAM" id="SSF110993">
    <property type="entry name" value="eIF-2-alpha, C-terminal domain"/>
    <property type="match status" value="1"/>
</dbReference>
<dbReference type="PANTHER" id="PTHR10602:SF0">
    <property type="entry name" value="EUKARYOTIC TRANSLATION INITIATION FACTOR 2 SUBUNIT 1"/>
    <property type="match status" value="1"/>
</dbReference>
<dbReference type="SUPFAM" id="SSF50249">
    <property type="entry name" value="Nucleic acid-binding proteins"/>
    <property type="match status" value="1"/>
</dbReference>
<comment type="similarity">
    <text evidence="1">Belongs to the eIF-2-alpha family.</text>
</comment>
<protein>
    <submittedName>
        <fullName evidence="5">Translation initiation factor IF-2 subunit alpha</fullName>
    </submittedName>
</protein>
<comment type="caution">
    <text evidence="5">The sequence shown here is derived from an EMBL/GenBank/DDBJ whole genome shotgun (WGS) entry which is preliminary data.</text>
</comment>
<dbReference type="Pfam" id="PF07541">
    <property type="entry name" value="EIF_2_alpha"/>
    <property type="match status" value="1"/>
</dbReference>
<organism evidence="5 6">
    <name type="scientific">Candidatus Iainarchaeum sp</name>
    <dbReference type="NCBI Taxonomy" id="3101447"/>
    <lineage>
        <taxon>Archaea</taxon>
        <taxon>Candidatus Iainarchaeota</taxon>
        <taxon>Candidatus Iainarchaeia</taxon>
        <taxon>Candidatus Iainarchaeales</taxon>
        <taxon>Candidatus Iainarchaeaceae</taxon>
        <taxon>Candidatus Iainarchaeum</taxon>
    </lineage>
</organism>
<dbReference type="InterPro" id="IPR003029">
    <property type="entry name" value="S1_domain"/>
</dbReference>
<dbReference type="InterPro" id="IPR012340">
    <property type="entry name" value="NA-bd_OB-fold"/>
</dbReference>
<dbReference type="GO" id="GO:0003723">
    <property type="term" value="F:RNA binding"/>
    <property type="evidence" value="ECO:0007669"/>
    <property type="project" value="InterPro"/>
</dbReference>
<accession>A0A497JI17</accession>
<dbReference type="Pfam" id="PF00575">
    <property type="entry name" value="S1"/>
    <property type="match status" value="1"/>
</dbReference>
<dbReference type="InterPro" id="IPR024055">
    <property type="entry name" value="TIF2_asu_C"/>
</dbReference>
<dbReference type="InterPro" id="IPR044126">
    <property type="entry name" value="S1_IF2_alpha"/>
</dbReference>
<keyword evidence="3" id="KW-0648">Protein biosynthesis</keyword>
<dbReference type="SMART" id="SM00316">
    <property type="entry name" value="S1"/>
    <property type="match status" value="1"/>
</dbReference>
<evidence type="ECO:0000313" key="6">
    <source>
        <dbReference type="Proteomes" id="UP000278031"/>
    </source>
</evidence>
<reference evidence="5 6" key="1">
    <citation type="submission" date="2018-06" db="EMBL/GenBank/DDBJ databases">
        <title>Extensive metabolic versatility and redundancy in microbially diverse, dynamic hydrothermal sediments.</title>
        <authorList>
            <person name="Dombrowski N."/>
            <person name="Teske A."/>
            <person name="Baker B.J."/>
        </authorList>
    </citation>
    <scope>NUCLEOTIDE SEQUENCE [LARGE SCALE GENOMIC DNA]</scope>
    <source>
        <strain evidence="5">B51_G17</strain>
    </source>
</reference>
<name>A0A497JI17_9ARCH</name>
<dbReference type="SUPFAM" id="SSF116742">
    <property type="entry name" value="eIF2alpha middle domain-like"/>
    <property type="match status" value="1"/>
</dbReference>
<evidence type="ECO:0000256" key="1">
    <source>
        <dbReference type="ARBA" id="ARBA00007223"/>
    </source>
</evidence>
<dbReference type="Proteomes" id="UP000278031">
    <property type="component" value="Unassembled WGS sequence"/>
</dbReference>
<dbReference type="GO" id="GO:0003743">
    <property type="term" value="F:translation initiation factor activity"/>
    <property type="evidence" value="ECO:0007669"/>
    <property type="project" value="UniProtKB-KW"/>
</dbReference>
<evidence type="ECO:0000259" key="4">
    <source>
        <dbReference type="PROSITE" id="PS50126"/>
    </source>
</evidence>
<dbReference type="AlphaFoldDB" id="A0A497JI17"/>
<sequence length="259" mass="29965">MEYPEIGEIVVVKVKKILSYGVFVELLEYDGLTGFVHISEVASSWVKNIRNFVKENQIRAAKVLKVIPEKEQVDLSFEKVPKHAQRTKIESWRQFKRCQKLLELLAKKHKKPFDEVWHNIAEPLMQNYDSLYAAFQQIALHKEKAAKGVPKKWIKPLLQLVEKNIEIPKRKIQGIITVGCDAPNGAEVIRKILTESIKKFKEKEITIDAIYQGSNKFLFTVISPDYKTAEKKFNALAEHIAQEMKKNNGFAEYKLLEKD</sequence>
<evidence type="ECO:0000256" key="2">
    <source>
        <dbReference type="ARBA" id="ARBA00022540"/>
    </source>
</evidence>
<dbReference type="Gene3D" id="2.40.50.140">
    <property type="entry name" value="Nucleic acid-binding proteins"/>
    <property type="match status" value="1"/>
</dbReference>
<dbReference type="Gene3D" id="3.30.70.1130">
    <property type="entry name" value="EIF_2_alpha"/>
    <property type="match status" value="1"/>
</dbReference>
<dbReference type="InterPro" id="IPR011488">
    <property type="entry name" value="TIF_2_asu"/>
</dbReference>
<keyword evidence="2 5" id="KW-0396">Initiation factor</keyword>
<feature type="domain" description="S1 motif" evidence="4">
    <location>
        <begin position="7"/>
        <end position="78"/>
    </location>
</feature>
<dbReference type="CDD" id="cd04452">
    <property type="entry name" value="S1_IF2_alpha"/>
    <property type="match status" value="1"/>
</dbReference>
<dbReference type="EMBL" id="QMWP01000064">
    <property type="protein sequence ID" value="RLG70396.1"/>
    <property type="molecule type" value="Genomic_DNA"/>
</dbReference>
<dbReference type="PANTHER" id="PTHR10602">
    <property type="entry name" value="EUKARYOTIC TRANSLATION INITIATION FACTOR 2 SUBUNIT 1"/>
    <property type="match status" value="1"/>
</dbReference>
<dbReference type="InterPro" id="IPR024054">
    <property type="entry name" value="TIF2_asu_middle_sf"/>
</dbReference>
<evidence type="ECO:0000256" key="3">
    <source>
        <dbReference type="ARBA" id="ARBA00022917"/>
    </source>
</evidence>
<gene>
    <name evidence="5" type="ORF">DRO04_01955</name>
</gene>
<proteinExistence type="inferred from homology"/>